<keyword evidence="3" id="KW-1185">Reference proteome</keyword>
<evidence type="ECO:0000313" key="3">
    <source>
        <dbReference type="Proteomes" id="UP000003027"/>
    </source>
</evidence>
<proteinExistence type="predicted"/>
<protein>
    <submittedName>
        <fullName evidence="2">Uncharacterized protein</fullName>
    </submittedName>
</protein>
<dbReference type="EMBL" id="AALD02000028">
    <property type="protein sequence ID" value="EEQ09926.1"/>
    <property type="molecule type" value="Genomic_DNA"/>
</dbReference>
<keyword evidence="1" id="KW-0472">Membrane</keyword>
<accession>A0ABP2EDY5</accession>
<keyword evidence="1" id="KW-1133">Transmembrane helix</keyword>
<gene>
    <name evidence="2" type="ORF">ymoll0001_17870</name>
</gene>
<comment type="caution">
    <text evidence="2">The sequence shown here is derived from an EMBL/GenBank/DDBJ whole genome shotgun (WGS) entry which is preliminary data.</text>
</comment>
<evidence type="ECO:0000313" key="2">
    <source>
        <dbReference type="EMBL" id="EEQ09926.1"/>
    </source>
</evidence>
<name>A0ABP2EDY5_YERMW</name>
<evidence type="ECO:0000256" key="1">
    <source>
        <dbReference type="SAM" id="Phobius"/>
    </source>
</evidence>
<sequence>MDVIEEACKLQVFLLLKFGVINILLGIIGGLSCLLLDAALRV</sequence>
<organism evidence="2 3">
    <name type="scientific">Yersinia mollaretii (strain ATCC 43969 / DSM 18520 / CIP 103324 / CNY 7263 / WAIP 204)</name>
    <dbReference type="NCBI Taxonomy" id="349967"/>
    <lineage>
        <taxon>Bacteria</taxon>
        <taxon>Pseudomonadati</taxon>
        <taxon>Pseudomonadota</taxon>
        <taxon>Gammaproteobacteria</taxon>
        <taxon>Enterobacterales</taxon>
        <taxon>Yersiniaceae</taxon>
        <taxon>Yersinia</taxon>
    </lineage>
</organism>
<keyword evidence="1" id="KW-0812">Transmembrane</keyword>
<reference evidence="2" key="1">
    <citation type="submission" date="2008-12" db="EMBL/GenBank/DDBJ databases">
        <title>Annotation of the Yersinia mollaretii ATCC 43969 genome.</title>
        <authorList>
            <person name="Read T.D."/>
            <person name="Akmal A."/>
            <person name="Bishop-Lilly K."/>
            <person name="Chen P.E."/>
            <person name="Cook C."/>
            <person name="Kiley M.P."/>
            <person name="Lentz S."/>
            <person name="Mateczun A."/>
            <person name="Nagarajan N."/>
            <person name="Nolan N."/>
            <person name="Osborne B.I."/>
            <person name="Pop M."/>
            <person name="Sozhamannan S."/>
            <person name="Stewart A.C."/>
            <person name="Sulakvelidze A."/>
            <person name="Thomason B."/>
            <person name="Willner K."/>
            <person name="Zwick M.E."/>
        </authorList>
    </citation>
    <scope>NUCLEOTIDE SEQUENCE [LARGE SCALE GENOMIC DNA]</scope>
    <source>
        <strain evidence="2">ATCC 43969</strain>
    </source>
</reference>
<feature type="transmembrane region" description="Helical" evidence="1">
    <location>
        <begin position="12"/>
        <end position="36"/>
    </location>
</feature>
<dbReference type="Proteomes" id="UP000003027">
    <property type="component" value="Unassembled WGS sequence"/>
</dbReference>